<name>A0A3M7SVT7_BRAPC</name>
<proteinExistence type="predicted"/>
<evidence type="ECO:0000313" key="2">
    <source>
        <dbReference type="Proteomes" id="UP000276133"/>
    </source>
</evidence>
<accession>A0A3M7SVT7</accession>
<sequence length="63" mass="7743">MLHEKSLLVDLAKDIKRDFQKYIQSRSVHLFLPKFTFDIFQLIIPYTHNKKKKDKKQNKFDNY</sequence>
<dbReference type="EMBL" id="REGN01000714">
    <property type="protein sequence ID" value="RNA39708.1"/>
    <property type="molecule type" value="Genomic_DNA"/>
</dbReference>
<comment type="caution">
    <text evidence="1">The sequence shown here is derived from an EMBL/GenBank/DDBJ whole genome shotgun (WGS) entry which is preliminary data.</text>
</comment>
<reference evidence="1 2" key="1">
    <citation type="journal article" date="2018" name="Sci. Rep.">
        <title>Genomic signatures of local adaptation to the degree of environmental predictability in rotifers.</title>
        <authorList>
            <person name="Franch-Gras L."/>
            <person name="Hahn C."/>
            <person name="Garcia-Roger E.M."/>
            <person name="Carmona M.J."/>
            <person name="Serra M."/>
            <person name="Gomez A."/>
        </authorList>
    </citation>
    <scope>NUCLEOTIDE SEQUENCE [LARGE SCALE GENOMIC DNA]</scope>
    <source>
        <strain evidence="1">HYR1</strain>
    </source>
</reference>
<evidence type="ECO:0000313" key="1">
    <source>
        <dbReference type="EMBL" id="RNA39708.1"/>
    </source>
</evidence>
<dbReference type="AlphaFoldDB" id="A0A3M7SVT7"/>
<gene>
    <name evidence="1" type="ORF">BpHYR1_010690</name>
</gene>
<protein>
    <submittedName>
        <fullName evidence="1">Uncharacterized protein</fullName>
    </submittedName>
</protein>
<keyword evidence="2" id="KW-1185">Reference proteome</keyword>
<organism evidence="1 2">
    <name type="scientific">Brachionus plicatilis</name>
    <name type="common">Marine rotifer</name>
    <name type="synonym">Brachionus muelleri</name>
    <dbReference type="NCBI Taxonomy" id="10195"/>
    <lineage>
        <taxon>Eukaryota</taxon>
        <taxon>Metazoa</taxon>
        <taxon>Spiralia</taxon>
        <taxon>Gnathifera</taxon>
        <taxon>Rotifera</taxon>
        <taxon>Eurotatoria</taxon>
        <taxon>Monogononta</taxon>
        <taxon>Pseudotrocha</taxon>
        <taxon>Ploima</taxon>
        <taxon>Brachionidae</taxon>
        <taxon>Brachionus</taxon>
    </lineage>
</organism>
<dbReference type="Proteomes" id="UP000276133">
    <property type="component" value="Unassembled WGS sequence"/>
</dbReference>